<feature type="region of interest" description="Disordered" evidence="5">
    <location>
        <begin position="631"/>
        <end position="651"/>
    </location>
</feature>
<feature type="binding site" evidence="4">
    <location>
        <begin position="613"/>
        <end position="614"/>
    </location>
    <ligand>
        <name>FAD</name>
        <dbReference type="ChEBI" id="CHEBI:57692"/>
    </ligand>
</feature>
<dbReference type="GO" id="GO:0016614">
    <property type="term" value="F:oxidoreductase activity, acting on CH-OH group of donors"/>
    <property type="evidence" value="ECO:0007669"/>
    <property type="project" value="InterPro"/>
</dbReference>
<feature type="domain" description="Glucose-methanol-choline oxidoreductase N-terminal" evidence="7">
    <location>
        <begin position="46"/>
        <end position="369"/>
    </location>
</feature>
<evidence type="ECO:0000256" key="2">
    <source>
        <dbReference type="ARBA" id="ARBA00023180"/>
    </source>
</evidence>
<feature type="active site" description="Proton donor" evidence="3">
    <location>
        <position position="568"/>
    </location>
</feature>
<feature type="domain" description="Glucose-methanol-choline oxidoreductase C-terminal" evidence="8">
    <location>
        <begin position="485"/>
        <end position="621"/>
    </location>
</feature>
<feature type="active site" description="Proton acceptor" evidence="3">
    <location>
        <position position="612"/>
    </location>
</feature>
<dbReference type="Gene3D" id="3.30.560.10">
    <property type="entry name" value="Glucose Oxidase, domain 3"/>
    <property type="match status" value="1"/>
</dbReference>
<dbReference type="AlphaFoldDB" id="A0AA39V6W7"/>
<accession>A0AA39V6W7</accession>
<dbReference type="Proteomes" id="UP001166286">
    <property type="component" value="Unassembled WGS sequence"/>
</dbReference>
<keyword evidence="4" id="KW-0285">Flavoprotein</keyword>
<organism evidence="9 10">
    <name type="scientific">Cladonia borealis</name>
    <dbReference type="NCBI Taxonomy" id="184061"/>
    <lineage>
        <taxon>Eukaryota</taxon>
        <taxon>Fungi</taxon>
        <taxon>Dikarya</taxon>
        <taxon>Ascomycota</taxon>
        <taxon>Pezizomycotina</taxon>
        <taxon>Lecanoromycetes</taxon>
        <taxon>OSLEUM clade</taxon>
        <taxon>Lecanoromycetidae</taxon>
        <taxon>Lecanorales</taxon>
        <taxon>Lecanorineae</taxon>
        <taxon>Cladoniaceae</taxon>
        <taxon>Cladonia</taxon>
    </lineage>
</organism>
<protein>
    <recommendedName>
        <fullName evidence="11">GMC oxidoreductase</fullName>
    </recommendedName>
</protein>
<dbReference type="SUPFAM" id="SSF54373">
    <property type="entry name" value="FAD-linked reductases, C-terminal domain"/>
    <property type="match status" value="1"/>
</dbReference>
<keyword evidence="6" id="KW-0732">Signal</keyword>
<gene>
    <name evidence="9" type="ORF">JMJ35_008336</name>
</gene>
<evidence type="ECO:0000256" key="4">
    <source>
        <dbReference type="PIRSR" id="PIRSR000137-2"/>
    </source>
</evidence>
<keyword evidence="4" id="KW-0274">FAD</keyword>
<evidence type="ECO:0000256" key="5">
    <source>
        <dbReference type="SAM" id="MobiDB-lite"/>
    </source>
</evidence>
<evidence type="ECO:0000259" key="7">
    <source>
        <dbReference type="Pfam" id="PF00732"/>
    </source>
</evidence>
<comment type="similarity">
    <text evidence="1">Belongs to the GMC oxidoreductase family.</text>
</comment>
<feature type="compositionally biased region" description="Polar residues" evidence="5">
    <location>
        <begin position="638"/>
        <end position="651"/>
    </location>
</feature>
<dbReference type="SUPFAM" id="SSF51905">
    <property type="entry name" value="FAD/NAD(P)-binding domain"/>
    <property type="match status" value="1"/>
</dbReference>
<dbReference type="InterPro" id="IPR000172">
    <property type="entry name" value="GMC_OxRdtase_N"/>
</dbReference>
<dbReference type="GO" id="GO:0044550">
    <property type="term" value="P:secondary metabolite biosynthetic process"/>
    <property type="evidence" value="ECO:0007669"/>
    <property type="project" value="TreeGrafter"/>
</dbReference>
<proteinExistence type="inferred from homology"/>
<dbReference type="InterPro" id="IPR012132">
    <property type="entry name" value="GMC_OxRdtase"/>
</dbReference>
<dbReference type="PANTHER" id="PTHR11552">
    <property type="entry name" value="GLUCOSE-METHANOL-CHOLINE GMC OXIDOREDUCTASE"/>
    <property type="match status" value="1"/>
</dbReference>
<evidence type="ECO:0000256" key="6">
    <source>
        <dbReference type="SAM" id="SignalP"/>
    </source>
</evidence>
<evidence type="ECO:0008006" key="11">
    <source>
        <dbReference type="Google" id="ProtNLM"/>
    </source>
</evidence>
<dbReference type="EMBL" id="JAFEKC020000019">
    <property type="protein sequence ID" value="KAK0508965.1"/>
    <property type="molecule type" value="Genomic_DNA"/>
</dbReference>
<evidence type="ECO:0000259" key="8">
    <source>
        <dbReference type="Pfam" id="PF05199"/>
    </source>
</evidence>
<name>A0AA39V6W7_9LECA</name>
<evidence type="ECO:0000313" key="9">
    <source>
        <dbReference type="EMBL" id="KAK0508965.1"/>
    </source>
</evidence>
<evidence type="ECO:0000256" key="1">
    <source>
        <dbReference type="ARBA" id="ARBA00010790"/>
    </source>
</evidence>
<feature type="chain" id="PRO_5041340652" description="GMC oxidoreductase" evidence="6">
    <location>
        <begin position="20"/>
        <end position="651"/>
    </location>
</feature>
<dbReference type="GO" id="GO:0050660">
    <property type="term" value="F:flavin adenine dinucleotide binding"/>
    <property type="evidence" value="ECO:0007669"/>
    <property type="project" value="InterPro"/>
</dbReference>
<feature type="signal peptide" evidence="6">
    <location>
        <begin position="1"/>
        <end position="19"/>
    </location>
</feature>
<dbReference type="InterPro" id="IPR007867">
    <property type="entry name" value="GMC_OxRtase_C"/>
</dbReference>
<comment type="cofactor">
    <cofactor evidence="4">
        <name>FAD</name>
        <dbReference type="ChEBI" id="CHEBI:57692"/>
    </cofactor>
</comment>
<sequence>MFVEYTLAFLAFLTSSTLAAGNLFDNGQLGLVLGSQFGLAGTNATYDYVVVGGGTAGLTIATRLAEDPSVTVAVIEAGGFYELDNGNLSVIPGGATFYTGANATNYQPLIDWGFSTIPQAGANNRIIHYARGKTLGGSSARNFMLYHRPTIGSLQMWADQVGDDSYTWDQFLPYYKKSCNYTAFDPALYYNATNTQDPAAFDPSGGPLSASFSNEVDPFGTWVQKGFEHVGMKLIPGLNSGALFGSAYGTLTIDPSNAYRSSSESSFLQAALQNGTAPTIYKNSFAQRILFDYDNTATGVWVQTASGYGTQPMNYTVSARKEVIVSAGVFQSPQLLMVSGVGPANVLKNFSIPVIKDLPGVGQNMWDHILWGTDRKVNVQTASASINNISLAYAADQLFRENASGPLSIFGAGYFGFENLPQPYRGNLSSASIAALNGNFSAAGDWPELEWLAVSGYLGYQEDRQTEDPRDGYNYATIITALVSPLSRGNVSLQSASMADPPLINPNWLTDTTDQELAIQSLHRQRQIWSYLEGQGLTIGDGALPGSNVTSNAAILNYVSQSLIQVYHAAATCKMGPANDSMAVIDNHARVYGTQNLRVVDASSFPFLPPGHPQATIYALAEKIAADILGPATPGPGYNTNGDTSPPSRLD</sequence>
<dbReference type="InterPro" id="IPR036188">
    <property type="entry name" value="FAD/NAD-bd_sf"/>
</dbReference>
<keyword evidence="10" id="KW-1185">Reference proteome</keyword>
<dbReference type="Pfam" id="PF05199">
    <property type="entry name" value="GMC_oxred_C"/>
    <property type="match status" value="1"/>
</dbReference>
<dbReference type="Gene3D" id="3.50.50.60">
    <property type="entry name" value="FAD/NAD(P)-binding domain"/>
    <property type="match status" value="1"/>
</dbReference>
<evidence type="ECO:0000256" key="3">
    <source>
        <dbReference type="PIRSR" id="PIRSR000137-1"/>
    </source>
</evidence>
<dbReference type="PANTHER" id="PTHR11552:SF138">
    <property type="entry name" value="DEHYDROGENASE PKFF-RELATED"/>
    <property type="match status" value="1"/>
</dbReference>
<comment type="caution">
    <text evidence="9">The sequence shown here is derived from an EMBL/GenBank/DDBJ whole genome shotgun (WGS) entry which is preliminary data.</text>
</comment>
<keyword evidence="2" id="KW-0325">Glycoprotein</keyword>
<dbReference type="Pfam" id="PF00732">
    <property type="entry name" value="GMC_oxred_N"/>
    <property type="match status" value="1"/>
</dbReference>
<evidence type="ECO:0000313" key="10">
    <source>
        <dbReference type="Proteomes" id="UP001166286"/>
    </source>
</evidence>
<reference evidence="9" key="1">
    <citation type="submission" date="2023-03" db="EMBL/GenBank/DDBJ databases">
        <title>Complete genome of Cladonia borealis.</title>
        <authorList>
            <person name="Park H."/>
        </authorList>
    </citation>
    <scope>NUCLEOTIDE SEQUENCE</scope>
    <source>
        <strain evidence="9">ANT050790</strain>
    </source>
</reference>
<dbReference type="PIRSF" id="PIRSF000137">
    <property type="entry name" value="Alcohol_oxidase"/>
    <property type="match status" value="1"/>
</dbReference>